<proteinExistence type="predicted"/>
<evidence type="ECO:0000313" key="2">
    <source>
        <dbReference type="Proteomes" id="UP000247772"/>
    </source>
</evidence>
<dbReference type="EMBL" id="QJSQ01000055">
    <property type="protein sequence ID" value="PYE12538.1"/>
    <property type="molecule type" value="Genomic_DNA"/>
</dbReference>
<organism evidence="1 2">
    <name type="scientific">Paraburkholderia silvatlantica</name>
    <dbReference type="NCBI Taxonomy" id="321895"/>
    <lineage>
        <taxon>Bacteria</taxon>
        <taxon>Pseudomonadati</taxon>
        <taxon>Pseudomonadota</taxon>
        <taxon>Betaproteobacteria</taxon>
        <taxon>Burkholderiales</taxon>
        <taxon>Burkholderiaceae</taxon>
        <taxon>Paraburkholderia</taxon>
    </lineage>
</organism>
<dbReference type="Proteomes" id="UP000247772">
    <property type="component" value="Unassembled WGS sequence"/>
</dbReference>
<gene>
    <name evidence="1" type="ORF">C7410_1556</name>
</gene>
<name>A0A2U0ZGC5_9BURK</name>
<dbReference type="AlphaFoldDB" id="A0A2U0ZGC5"/>
<accession>A0A2U0ZGC5</accession>
<reference evidence="1 2" key="1">
    <citation type="submission" date="2018-06" db="EMBL/GenBank/DDBJ databases">
        <title>Genomic Encyclopedia of Type Strains, Phase IV (KMG-V): Genome sequencing to study the core and pangenomes of soil and plant-associated prokaryotes.</title>
        <authorList>
            <person name="Whitman W."/>
        </authorList>
    </citation>
    <scope>NUCLEOTIDE SEQUENCE [LARGE SCALE GENOMIC DNA]</scope>
    <source>
        <strain evidence="1 2">SRCL-318</strain>
    </source>
</reference>
<dbReference type="SUPFAM" id="SSF56935">
    <property type="entry name" value="Porins"/>
    <property type="match status" value="1"/>
</dbReference>
<sequence>MLRDGGAFERSQCGTKQLFRVVRAATIFEARRYDNDDLNNSFRANNAVKYASANYGSAKFGVRYAFSNEAGGFDTNDGANSLVLVQMQPKAGCQR</sequence>
<dbReference type="Gene3D" id="2.40.160.10">
    <property type="entry name" value="Porin"/>
    <property type="match status" value="1"/>
</dbReference>
<protein>
    <submittedName>
        <fullName evidence="1">Uncharacterized protein</fullName>
    </submittedName>
</protein>
<dbReference type="InterPro" id="IPR023614">
    <property type="entry name" value="Porin_dom_sf"/>
</dbReference>
<evidence type="ECO:0000313" key="1">
    <source>
        <dbReference type="EMBL" id="PYE12538.1"/>
    </source>
</evidence>
<comment type="caution">
    <text evidence="1">The sequence shown here is derived from an EMBL/GenBank/DDBJ whole genome shotgun (WGS) entry which is preliminary data.</text>
</comment>